<keyword evidence="3" id="KW-1185">Reference proteome</keyword>
<dbReference type="AlphaFoldDB" id="A0A1Y2AEW4"/>
<accession>A0A1Y2AEW4</accession>
<feature type="transmembrane region" description="Helical" evidence="1">
    <location>
        <begin position="190"/>
        <end position="217"/>
    </location>
</feature>
<keyword evidence="1" id="KW-1133">Transmembrane helix</keyword>
<evidence type="ECO:0000313" key="3">
    <source>
        <dbReference type="Proteomes" id="UP000193920"/>
    </source>
</evidence>
<evidence type="ECO:0000256" key="1">
    <source>
        <dbReference type="SAM" id="Phobius"/>
    </source>
</evidence>
<feature type="transmembrane region" description="Helical" evidence="1">
    <location>
        <begin position="128"/>
        <end position="147"/>
    </location>
</feature>
<proteinExistence type="predicted"/>
<reference evidence="2 3" key="1">
    <citation type="submission" date="2016-08" db="EMBL/GenBank/DDBJ databases">
        <title>A Parts List for Fungal Cellulosomes Revealed by Comparative Genomics.</title>
        <authorList>
            <consortium name="DOE Joint Genome Institute"/>
            <person name="Haitjema C.H."/>
            <person name="Gilmore S.P."/>
            <person name="Henske J.K."/>
            <person name="Solomon K.V."/>
            <person name="De Groot R."/>
            <person name="Kuo A."/>
            <person name="Mondo S.J."/>
            <person name="Salamov A.A."/>
            <person name="Labutti K."/>
            <person name="Zhao Z."/>
            <person name="Chiniquy J."/>
            <person name="Barry K."/>
            <person name="Brewer H.M."/>
            <person name="Purvine S.O."/>
            <person name="Wright A.T."/>
            <person name="Boxma B."/>
            <person name="Van Alen T."/>
            <person name="Hackstein J.H."/>
            <person name="Baker S.E."/>
            <person name="Grigoriev I.V."/>
            <person name="O'Malley M.A."/>
        </authorList>
    </citation>
    <scope>NUCLEOTIDE SEQUENCE [LARGE SCALE GENOMIC DNA]</scope>
    <source>
        <strain evidence="2 3">G1</strain>
    </source>
</reference>
<dbReference type="Proteomes" id="UP000193920">
    <property type="component" value="Unassembled WGS sequence"/>
</dbReference>
<comment type="caution">
    <text evidence="2">The sequence shown here is derived from an EMBL/GenBank/DDBJ whole genome shotgun (WGS) entry which is preliminary data.</text>
</comment>
<protein>
    <submittedName>
        <fullName evidence="2">Uncharacterized protein</fullName>
    </submittedName>
</protein>
<sequence length="218" mass="24984">MNAPLSIIEGAFRVRMLSFSLLLNNTIGYNKFFSDVYGTNFFVSTFVEPIILSSMANIESTQIFEPDGEYAYDSLNIKTVPETLSKYMTNLKYCINRVNSKSNFEDAFKECINYLPNKIMNYFDTLDIAIIIISVLMVLLVLMIAYINNFEEIISDYDEKINSLCENFEIDKEITDKSIKTSNKNKIIRFLTYSSFAIAIFVNGITIIPTIVIIIILH</sequence>
<keyword evidence="1" id="KW-0812">Transmembrane</keyword>
<name>A0A1Y2AEW4_9FUNG</name>
<gene>
    <name evidence="2" type="ORF">LY90DRAFT_516286</name>
</gene>
<evidence type="ECO:0000313" key="2">
    <source>
        <dbReference type="EMBL" id="ORY21128.1"/>
    </source>
</evidence>
<organism evidence="2 3">
    <name type="scientific">Neocallimastix californiae</name>
    <dbReference type="NCBI Taxonomy" id="1754190"/>
    <lineage>
        <taxon>Eukaryota</taxon>
        <taxon>Fungi</taxon>
        <taxon>Fungi incertae sedis</taxon>
        <taxon>Chytridiomycota</taxon>
        <taxon>Chytridiomycota incertae sedis</taxon>
        <taxon>Neocallimastigomycetes</taxon>
        <taxon>Neocallimastigales</taxon>
        <taxon>Neocallimastigaceae</taxon>
        <taxon>Neocallimastix</taxon>
    </lineage>
</organism>
<keyword evidence="1" id="KW-0472">Membrane</keyword>
<dbReference type="EMBL" id="MCOG01000272">
    <property type="protein sequence ID" value="ORY21128.1"/>
    <property type="molecule type" value="Genomic_DNA"/>
</dbReference>